<feature type="transmembrane region" description="Helical" evidence="1">
    <location>
        <begin position="324"/>
        <end position="346"/>
    </location>
</feature>
<evidence type="ECO:0000259" key="2">
    <source>
        <dbReference type="Pfam" id="PF19040"/>
    </source>
</evidence>
<reference evidence="4" key="1">
    <citation type="journal article" date="2019" name="Int. J. Syst. Evol. Microbiol.">
        <title>The Global Catalogue of Microorganisms (GCM) 10K type strain sequencing project: providing services to taxonomists for standard genome sequencing and annotation.</title>
        <authorList>
            <consortium name="The Broad Institute Genomics Platform"/>
            <consortium name="The Broad Institute Genome Sequencing Center for Infectious Disease"/>
            <person name="Wu L."/>
            <person name="Ma J."/>
        </authorList>
    </citation>
    <scope>NUCLEOTIDE SEQUENCE [LARGE SCALE GENOMIC DNA]</scope>
    <source>
        <strain evidence="4">CCUG 50347</strain>
    </source>
</reference>
<keyword evidence="3" id="KW-0378">Hydrolase</keyword>
<feature type="transmembrane region" description="Helical" evidence="1">
    <location>
        <begin position="89"/>
        <end position="109"/>
    </location>
</feature>
<evidence type="ECO:0000313" key="4">
    <source>
        <dbReference type="Proteomes" id="UP001595909"/>
    </source>
</evidence>
<keyword evidence="1" id="KW-0812">Transmembrane</keyword>
<feature type="domain" description="SGNH" evidence="2">
    <location>
        <begin position="453"/>
        <end position="663"/>
    </location>
</feature>
<keyword evidence="4" id="KW-1185">Reference proteome</keyword>
<dbReference type="EMBL" id="JBHSIM010000023">
    <property type="protein sequence ID" value="MFC4833129.1"/>
    <property type="molecule type" value="Genomic_DNA"/>
</dbReference>
<protein>
    <submittedName>
        <fullName evidence="3">SGNH hydrolase domain-containing protein</fullName>
    </submittedName>
</protein>
<evidence type="ECO:0000313" key="3">
    <source>
        <dbReference type="EMBL" id="MFC4833129.1"/>
    </source>
</evidence>
<dbReference type="Pfam" id="PF19040">
    <property type="entry name" value="SGNH"/>
    <property type="match status" value="1"/>
</dbReference>
<sequence length="677" mass="68813">MSLRPRKDGATVLAGDPEVAAVPGALRGFGGIAVGLLVALGVLGEEPRAAVALDVLLVLAGFLVVRHGLAAVHGGSWSVGRGLTRALRTLLPVTVVVLLAAAVATAVSLPSSWWPQIQADVVASVLLVQNWHLALFAPATAPGGALAGPLAYLWALAVLGQLLLGVVLVLGLAVALAGRLGRRVETVLAVLLLVITVASGVWATVGPAPLDTAARAWVFAGGGLLATAPGTWALRSRPTVGLSTLVGLAGIAAALLSSSPLVPIVAVLGALTVVHALAHGPATAVSRLLGLLPLRTLGAVALPLYLWAGLVLGFYLVWRGRPEVGLRGSAVVLGVAVVLALVTRAVRRCAPRSRRGGDGSGGGGVGGVGRLRSMAALVVTLVLATGGWYVASTLRPGAFVAAADPAHPGAAARLPGYGEVPAGPVLPGPESRAADWAPGASRCRTSPLEATLRICGEPVADPPFRVVAVGDSHVEQLLPAVRPIVDERRGQLVTMLRGACPFSTGSDTVPGDGECAAWNRAAISEIVALRADLVVTLGSRDGRSALTEETPAGFVEAWRELERAGIPVLAIRDNPRLPFSPTDCVDAQPTDPGVCAAPRAPLVAASPPWTRSGPLPGNVVFLDLADTYCTDTACPAVVGNVLIYLDANHVSATFTGTAAPVVAPALLRAMEHVTPGY</sequence>
<gene>
    <name evidence="3" type="ORF">ACFPEL_12005</name>
</gene>
<feature type="transmembrane region" description="Helical" evidence="1">
    <location>
        <begin position="20"/>
        <end position="43"/>
    </location>
</feature>
<feature type="transmembrane region" description="Helical" evidence="1">
    <location>
        <begin position="187"/>
        <end position="208"/>
    </location>
</feature>
<name>A0ABV9RHR2_9PSEU</name>
<accession>A0ABV9RHR2</accession>
<dbReference type="Proteomes" id="UP001595909">
    <property type="component" value="Unassembled WGS sequence"/>
</dbReference>
<dbReference type="GO" id="GO:0016787">
    <property type="term" value="F:hydrolase activity"/>
    <property type="evidence" value="ECO:0007669"/>
    <property type="project" value="UniProtKB-KW"/>
</dbReference>
<dbReference type="RefSeq" id="WP_274187247.1">
    <property type="nucleotide sequence ID" value="NZ_BAABHN010000023.1"/>
</dbReference>
<keyword evidence="1" id="KW-1133">Transmembrane helix</keyword>
<feature type="transmembrane region" description="Helical" evidence="1">
    <location>
        <begin position="297"/>
        <end position="318"/>
    </location>
</feature>
<evidence type="ECO:0000256" key="1">
    <source>
        <dbReference type="SAM" id="Phobius"/>
    </source>
</evidence>
<feature type="transmembrane region" description="Helical" evidence="1">
    <location>
        <begin position="50"/>
        <end position="69"/>
    </location>
</feature>
<comment type="caution">
    <text evidence="3">The sequence shown here is derived from an EMBL/GenBank/DDBJ whole genome shotgun (WGS) entry which is preliminary data.</text>
</comment>
<feature type="transmembrane region" description="Helical" evidence="1">
    <location>
        <begin position="240"/>
        <end position="258"/>
    </location>
</feature>
<feature type="transmembrane region" description="Helical" evidence="1">
    <location>
        <begin position="121"/>
        <end position="139"/>
    </location>
</feature>
<dbReference type="InterPro" id="IPR043968">
    <property type="entry name" value="SGNH"/>
</dbReference>
<feature type="transmembrane region" description="Helical" evidence="1">
    <location>
        <begin position="214"/>
        <end position="233"/>
    </location>
</feature>
<feature type="transmembrane region" description="Helical" evidence="1">
    <location>
        <begin position="151"/>
        <end position="175"/>
    </location>
</feature>
<organism evidence="3 4">
    <name type="scientific">Actinomycetospora chibensis</name>
    <dbReference type="NCBI Taxonomy" id="663606"/>
    <lineage>
        <taxon>Bacteria</taxon>
        <taxon>Bacillati</taxon>
        <taxon>Actinomycetota</taxon>
        <taxon>Actinomycetes</taxon>
        <taxon>Pseudonocardiales</taxon>
        <taxon>Pseudonocardiaceae</taxon>
        <taxon>Actinomycetospora</taxon>
    </lineage>
</organism>
<proteinExistence type="predicted"/>
<keyword evidence="1" id="KW-0472">Membrane</keyword>